<evidence type="ECO:0000313" key="6">
    <source>
        <dbReference type="Proteomes" id="UP000297972"/>
    </source>
</evidence>
<dbReference type="Proteomes" id="UP000297972">
    <property type="component" value="Unassembled WGS sequence"/>
</dbReference>
<evidence type="ECO:0000259" key="4">
    <source>
        <dbReference type="PROSITE" id="PS01124"/>
    </source>
</evidence>
<name>A0A4Z1BI47_9RHOB</name>
<keyword evidence="3" id="KW-0804">Transcription</keyword>
<protein>
    <submittedName>
        <fullName evidence="5">AraC family transcriptional regulator</fullName>
    </submittedName>
</protein>
<proteinExistence type="predicted"/>
<dbReference type="PANTHER" id="PTHR46796">
    <property type="entry name" value="HTH-TYPE TRANSCRIPTIONAL ACTIVATOR RHAS-RELATED"/>
    <property type="match status" value="1"/>
</dbReference>
<sequence>MADPIASVVALLKPRPSAAKMVAAGGRWRVERSNLTNPFYAAIVQGRCHLIITGKAPVMLEAGDFVLILDLHRFTMHSEPPPPPGAARVPLETGPGTFRIRPADAPVQMRALVAHCSFALPERKFLLTLLPDMIYLSGHDRLLALVSIIHEEPFADRPARGMMLELLLEVLMIEGLRSSPRPDRPPGLLRGLSDPQMAIALRRIHADTAGALSMARLAHDAGMSRSSFYARFQTALGCAPMEYVTTWRMAVARDLLLNGGLSNAEIAGQVGYGSASAFGMAFVWHEGMSPRAFVARSNGTKALCQHV</sequence>
<dbReference type="SUPFAM" id="SSF46689">
    <property type="entry name" value="Homeodomain-like"/>
    <property type="match status" value="2"/>
</dbReference>
<dbReference type="GO" id="GO:0003700">
    <property type="term" value="F:DNA-binding transcription factor activity"/>
    <property type="evidence" value="ECO:0007669"/>
    <property type="project" value="InterPro"/>
</dbReference>
<reference evidence="5 6" key="1">
    <citation type="submission" date="2019-03" db="EMBL/GenBank/DDBJ databases">
        <authorList>
            <person name="Li J."/>
        </authorList>
    </citation>
    <scope>NUCLEOTIDE SEQUENCE [LARGE SCALE GENOMIC DNA]</scope>
    <source>
        <strain evidence="5 6">3058</strain>
    </source>
</reference>
<keyword evidence="1" id="KW-0805">Transcription regulation</keyword>
<dbReference type="SMART" id="SM00342">
    <property type="entry name" value="HTH_ARAC"/>
    <property type="match status" value="1"/>
</dbReference>
<dbReference type="InterPro" id="IPR009057">
    <property type="entry name" value="Homeodomain-like_sf"/>
</dbReference>
<keyword evidence="6" id="KW-1185">Reference proteome</keyword>
<dbReference type="InterPro" id="IPR018060">
    <property type="entry name" value="HTH_AraC"/>
</dbReference>
<evidence type="ECO:0000256" key="2">
    <source>
        <dbReference type="ARBA" id="ARBA00023125"/>
    </source>
</evidence>
<dbReference type="InterPro" id="IPR032783">
    <property type="entry name" value="AraC_lig"/>
</dbReference>
<dbReference type="Gene3D" id="1.10.10.60">
    <property type="entry name" value="Homeodomain-like"/>
    <property type="match status" value="2"/>
</dbReference>
<dbReference type="Pfam" id="PF12852">
    <property type="entry name" value="Cupin_6"/>
    <property type="match status" value="1"/>
</dbReference>
<feature type="domain" description="HTH araC/xylS-type" evidence="4">
    <location>
        <begin position="198"/>
        <end position="296"/>
    </location>
</feature>
<organism evidence="5 6">
    <name type="scientific">Paracoccus liaowanqingii</name>
    <dbReference type="NCBI Taxonomy" id="2560053"/>
    <lineage>
        <taxon>Bacteria</taxon>
        <taxon>Pseudomonadati</taxon>
        <taxon>Pseudomonadota</taxon>
        <taxon>Alphaproteobacteria</taxon>
        <taxon>Rhodobacterales</taxon>
        <taxon>Paracoccaceae</taxon>
        <taxon>Paracoccus</taxon>
    </lineage>
</organism>
<keyword evidence="2" id="KW-0238">DNA-binding</keyword>
<dbReference type="Pfam" id="PF12833">
    <property type="entry name" value="HTH_18"/>
    <property type="match status" value="1"/>
</dbReference>
<comment type="caution">
    <text evidence="5">The sequence shown here is derived from an EMBL/GenBank/DDBJ whole genome shotgun (WGS) entry which is preliminary data.</text>
</comment>
<dbReference type="AlphaFoldDB" id="A0A4Z1BI47"/>
<evidence type="ECO:0000256" key="1">
    <source>
        <dbReference type="ARBA" id="ARBA00023015"/>
    </source>
</evidence>
<evidence type="ECO:0000256" key="3">
    <source>
        <dbReference type="ARBA" id="ARBA00023163"/>
    </source>
</evidence>
<accession>A0A4Z1BI47</accession>
<dbReference type="PANTHER" id="PTHR46796:SF13">
    <property type="entry name" value="HTH-TYPE TRANSCRIPTIONAL ACTIVATOR RHAS"/>
    <property type="match status" value="1"/>
</dbReference>
<evidence type="ECO:0000313" key="5">
    <source>
        <dbReference type="EMBL" id="TGN50852.1"/>
    </source>
</evidence>
<dbReference type="PROSITE" id="PS01124">
    <property type="entry name" value="HTH_ARAC_FAMILY_2"/>
    <property type="match status" value="1"/>
</dbReference>
<dbReference type="InterPro" id="IPR050204">
    <property type="entry name" value="AraC_XylS_family_regulators"/>
</dbReference>
<dbReference type="GO" id="GO:0043565">
    <property type="term" value="F:sequence-specific DNA binding"/>
    <property type="evidence" value="ECO:0007669"/>
    <property type="project" value="InterPro"/>
</dbReference>
<gene>
    <name evidence="5" type="ORF">E4L95_17135</name>
</gene>
<dbReference type="OrthoDB" id="9783876at2"/>
<dbReference type="EMBL" id="SRPG01000215">
    <property type="protein sequence ID" value="TGN50852.1"/>
    <property type="molecule type" value="Genomic_DNA"/>
</dbReference>